<accession>A0A5D5AI36</accession>
<name>A0A5D5AI36_9EURY</name>
<proteinExistence type="predicted"/>
<keyword evidence="1" id="KW-0812">Transmembrane</keyword>
<protein>
    <submittedName>
        <fullName evidence="2">Uncharacterized protein</fullName>
    </submittedName>
</protein>
<dbReference type="AlphaFoldDB" id="A0A5D5AI36"/>
<dbReference type="RefSeq" id="WP_149082913.1">
    <property type="nucleotide sequence ID" value="NZ_VTAW01000036.1"/>
</dbReference>
<keyword evidence="3" id="KW-1185">Reference proteome</keyword>
<keyword evidence="1" id="KW-1133">Transmembrane helix</keyword>
<comment type="caution">
    <text evidence="2">The sequence shown here is derived from an EMBL/GenBank/DDBJ whole genome shotgun (WGS) entry which is preliminary data.</text>
</comment>
<dbReference type="Proteomes" id="UP000324104">
    <property type="component" value="Unassembled WGS sequence"/>
</dbReference>
<evidence type="ECO:0000313" key="2">
    <source>
        <dbReference type="EMBL" id="TYT60593.1"/>
    </source>
</evidence>
<keyword evidence="1" id="KW-0472">Membrane</keyword>
<dbReference type="EMBL" id="VTAW01000036">
    <property type="protein sequence ID" value="TYT60593.1"/>
    <property type="molecule type" value="Genomic_DNA"/>
</dbReference>
<evidence type="ECO:0000313" key="3">
    <source>
        <dbReference type="Proteomes" id="UP000324104"/>
    </source>
</evidence>
<gene>
    <name evidence="2" type="ORF">FYC77_18165</name>
</gene>
<evidence type="ECO:0000256" key="1">
    <source>
        <dbReference type="SAM" id="Phobius"/>
    </source>
</evidence>
<reference evidence="2 3" key="1">
    <citation type="submission" date="2019-08" db="EMBL/GenBank/DDBJ databases">
        <title>Archaea genome.</title>
        <authorList>
            <person name="Kajale S."/>
            <person name="Shouche Y."/>
            <person name="Deshpande N."/>
            <person name="Sharma A."/>
        </authorList>
    </citation>
    <scope>NUCLEOTIDE SEQUENCE [LARGE SCALE GENOMIC DNA]</scope>
    <source>
        <strain evidence="2 3">ESP3B_9</strain>
    </source>
</reference>
<sequence>MAIDGIDVAAFVGFAALAVASTTLEGAVVAAAAGGLLLSISIWRLYGGRPWEAIGWLAWVGAAVTIVLDLAGLTFLVTFGGFVLVGGALLAGSRLGVLVDVWSVDADGSAEN</sequence>
<feature type="transmembrane region" description="Helical" evidence="1">
    <location>
        <begin position="56"/>
        <end position="85"/>
    </location>
</feature>
<organism evidence="2 3">
    <name type="scientific">Natrialba swarupiae</name>
    <dbReference type="NCBI Taxonomy" id="2448032"/>
    <lineage>
        <taxon>Archaea</taxon>
        <taxon>Methanobacteriati</taxon>
        <taxon>Methanobacteriota</taxon>
        <taxon>Stenosarchaea group</taxon>
        <taxon>Halobacteria</taxon>
        <taxon>Halobacteriales</taxon>
        <taxon>Natrialbaceae</taxon>
        <taxon>Natrialba</taxon>
    </lineage>
</organism>